<accession>A0A261S1G4</accession>
<dbReference type="AlphaFoldDB" id="A0A261S1G4"/>
<dbReference type="SUPFAM" id="SSF51182">
    <property type="entry name" value="RmlC-like cupins"/>
    <property type="match status" value="1"/>
</dbReference>
<feature type="domain" description="HTH cro/C1-type" evidence="3">
    <location>
        <begin position="5"/>
        <end position="59"/>
    </location>
</feature>
<feature type="region of interest" description="Disordered" evidence="2">
    <location>
        <begin position="75"/>
        <end position="115"/>
    </location>
</feature>
<dbReference type="EMBL" id="NEVM01000005">
    <property type="protein sequence ID" value="OZI31179.1"/>
    <property type="molecule type" value="Genomic_DNA"/>
</dbReference>
<dbReference type="InterPro" id="IPR011051">
    <property type="entry name" value="RmlC_Cupin_sf"/>
</dbReference>
<dbReference type="CDD" id="cd02209">
    <property type="entry name" value="cupin_XRE_C"/>
    <property type="match status" value="1"/>
</dbReference>
<dbReference type="RefSeq" id="WP_094855592.1">
    <property type="nucleotide sequence ID" value="NZ_NEVM01000005.1"/>
</dbReference>
<dbReference type="SMART" id="SM00530">
    <property type="entry name" value="HTH_XRE"/>
    <property type="match status" value="1"/>
</dbReference>
<dbReference type="PROSITE" id="PS50943">
    <property type="entry name" value="HTH_CROC1"/>
    <property type="match status" value="1"/>
</dbReference>
<dbReference type="InterPro" id="IPR013096">
    <property type="entry name" value="Cupin_2"/>
</dbReference>
<dbReference type="CDD" id="cd00093">
    <property type="entry name" value="HTH_XRE"/>
    <property type="match status" value="1"/>
</dbReference>
<dbReference type="GO" id="GO:0003677">
    <property type="term" value="F:DNA binding"/>
    <property type="evidence" value="ECO:0007669"/>
    <property type="project" value="UniProtKB-KW"/>
</dbReference>
<dbReference type="SUPFAM" id="SSF47413">
    <property type="entry name" value="lambda repressor-like DNA-binding domains"/>
    <property type="match status" value="1"/>
</dbReference>
<dbReference type="Pfam" id="PF01381">
    <property type="entry name" value="HTH_3"/>
    <property type="match status" value="1"/>
</dbReference>
<comment type="caution">
    <text evidence="4">The sequence shown here is derived from an EMBL/GenBank/DDBJ whole genome shotgun (WGS) entry which is preliminary data.</text>
</comment>
<evidence type="ECO:0000313" key="4">
    <source>
        <dbReference type="EMBL" id="OZI31179.1"/>
    </source>
</evidence>
<feature type="compositionally biased region" description="Low complexity" evidence="2">
    <location>
        <begin position="80"/>
        <end position="89"/>
    </location>
</feature>
<dbReference type="InterPro" id="IPR014710">
    <property type="entry name" value="RmlC-like_jellyroll"/>
</dbReference>
<dbReference type="GO" id="GO:0003700">
    <property type="term" value="F:DNA-binding transcription factor activity"/>
    <property type="evidence" value="ECO:0007669"/>
    <property type="project" value="TreeGrafter"/>
</dbReference>
<dbReference type="InterPro" id="IPR050807">
    <property type="entry name" value="TransReg_Diox_bact_type"/>
</dbReference>
<dbReference type="Pfam" id="PF07883">
    <property type="entry name" value="Cupin_2"/>
    <property type="match status" value="1"/>
</dbReference>
<reference evidence="5" key="1">
    <citation type="submission" date="2017-05" db="EMBL/GenBank/DDBJ databases">
        <title>Complete and WGS of Bordetella genogroups.</title>
        <authorList>
            <person name="Spilker T."/>
            <person name="Lipuma J."/>
        </authorList>
    </citation>
    <scope>NUCLEOTIDE SEQUENCE [LARGE SCALE GENOMIC DNA]</scope>
    <source>
        <strain evidence="5">AU16122</strain>
    </source>
</reference>
<dbReference type="Gene3D" id="2.60.120.10">
    <property type="entry name" value="Jelly Rolls"/>
    <property type="match status" value="1"/>
</dbReference>
<dbReference type="PANTHER" id="PTHR46797">
    <property type="entry name" value="HTH-TYPE TRANSCRIPTIONAL REGULATOR"/>
    <property type="match status" value="1"/>
</dbReference>
<gene>
    <name evidence="4" type="ORF">CAL29_24930</name>
</gene>
<dbReference type="InterPro" id="IPR010982">
    <property type="entry name" value="Lambda_DNA-bd_dom_sf"/>
</dbReference>
<keyword evidence="5" id="KW-1185">Reference proteome</keyword>
<name>A0A261S1G4_9BORD</name>
<evidence type="ECO:0000256" key="2">
    <source>
        <dbReference type="SAM" id="MobiDB-lite"/>
    </source>
</evidence>
<dbReference type="PANTHER" id="PTHR46797:SF1">
    <property type="entry name" value="METHYLPHOSPHONATE SYNTHASE"/>
    <property type="match status" value="1"/>
</dbReference>
<sequence>MSVKLKLLRVQAGLTLEALAQAAGLTRSYVSKLERGVSTPSIGAGLKIAKALGVTVEELFADSPDDDPVVITRAEKASPRRAAAPLAALGQPGGKKSPPAARDEPRPPRVVSGAQPNHRMVAFVVTPSDEPVHNHPMSHHEGEELLYVLKGSIDLRLARRTETLHAGDSAHFNSSIPHKITSVGKTPASVLLVIAQED</sequence>
<dbReference type="GO" id="GO:0005829">
    <property type="term" value="C:cytosol"/>
    <property type="evidence" value="ECO:0007669"/>
    <property type="project" value="TreeGrafter"/>
</dbReference>
<dbReference type="Proteomes" id="UP000216020">
    <property type="component" value="Unassembled WGS sequence"/>
</dbReference>
<dbReference type="InterPro" id="IPR001387">
    <property type="entry name" value="Cro/C1-type_HTH"/>
</dbReference>
<proteinExistence type="predicted"/>
<evidence type="ECO:0000256" key="1">
    <source>
        <dbReference type="ARBA" id="ARBA00023125"/>
    </source>
</evidence>
<keyword evidence="1" id="KW-0238">DNA-binding</keyword>
<evidence type="ECO:0000259" key="3">
    <source>
        <dbReference type="PROSITE" id="PS50943"/>
    </source>
</evidence>
<dbReference type="Gene3D" id="1.10.260.40">
    <property type="entry name" value="lambda repressor-like DNA-binding domains"/>
    <property type="match status" value="1"/>
</dbReference>
<organism evidence="4 5">
    <name type="scientific">Bordetella genomosp. 10</name>
    <dbReference type="NCBI Taxonomy" id="1416804"/>
    <lineage>
        <taxon>Bacteria</taxon>
        <taxon>Pseudomonadati</taxon>
        <taxon>Pseudomonadota</taxon>
        <taxon>Betaproteobacteria</taxon>
        <taxon>Burkholderiales</taxon>
        <taxon>Alcaligenaceae</taxon>
        <taxon>Bordetella</taxon>
    </lineage>
</organism>
<dbReference type="OrthoDB" id="9805356at2"/>
<protein>
    <recommendedName>
        <fullName evidence="3">HTH cro/C1-type domain-containing protein</fullName>
    </recommendedName>
</protein>
<evidence type="ECO:0000313" key="5">
    <source>
        <dbReference type="Proteomes" id="UP000216020"/>
    </source>
</evidence>